<keyword evidence="5 25" id="KW-1133">Transmembrane helix</keyword>
<dbReference type="PROSITE" id="PS50850">
    <property type="entry name" value="MFS"/>
    <property type="match status" value="1"/>
</dbReference>
<feature type="transmembrane region" description="Helical" evidence="25">
    <location>
        <begin position="261"/>
        <end position="279"/>
    </location>
</feature>
<comment type="catalytic activity">
    <reaction evidence="8">
        <text>L-lysyl-L-alanine(out) = L-lysyl-L-alanine(in)</text>
        <dbReference type="Rhea" id="RHEA:79399"/>
        <dbReference type="ChEBI" id="CHEBI:229954"/>
    </reaction>
</comment>
<keyword evidence="7" id="KW-0458">Lysosome</keyword>
<comment type="subcellular location">
    <subcellularLocation>
        <location evidence="1">Lysosome membrane</location>
        <topology evidence="1">Multi-pass membrane protein</topology>
    </subcellularLocation>
</comment>
<feature type="transmembrane region" description="Helical" evidence="25">
    <location>
        <begin position="227"/>
        <end position="249"/>
    </location>
</feature>
<evidence type="ECO:0000256" key="10">
    <source>
        <dbReference type="ARBA" id="ARBA00044881"/>
    </source>
</evidence>
<comment type="similarity">
    <text evidence="2">Belongs to the major facilitator superfamily.</text>
</comment>
<evidence type="ECO:0000256" key="20">
    <source>
        <dbReference type="ARBA" id="ARBA00044924"/>
    </source>
</evidence>
<evidence type="ECO:0000313" key="27">
    <source>
        <dbReference type="EMBL" id="KTD34034.1"/>
    </source>
</evidence>
<comment type="catalytic activity">
    <reaction evidence="20">
        <text>L-lysyl-glycine(out) = L-lysyl-glycine(in)</text>
        <dbReference type="Rhea" id="RHEA:79407"/>
        <dbReference type="ChEBI" id="CHEBI:191202"/>
    </reaction>
</comment>
<feature type="transmembrane region" description="Helical" evidence="25">
    <location>
        <begin position="199"/>
        <end position="221"/>
    </location>
</feature>
<evidence type="ECO:0000256" key="2">
    <source>
        <dbReference type="ARBA" id="ARBA00008335"/>
    </source>
</evidence>
<feature type="transmembrane region" description="Helical" evidence="25">
    <location>
        <begin position="285"/>
        <end position="308"/>
    </location>
</feature>
<evidence type="ECO:0000256" key="12">
    <source>
        <dbReference type="ARBA" id="ARBA00044891"/>
    </source>
</evidence>
<comment type="function">
    <text evidence="23">Lysosomal dipeptide uniporter that selectively exports lysine, arginine or histidine-containing dipeptides with a net positive charge from the lysosome lumen into the cytosol. Could play a role in a specific type of protein O-glycosylation indirectly regulating macrophages migration and tissue invasion. Also essential for liver homeostasis.</text>
</comment>
<evidence type="ECO:0000256" key="6">
    <source>
        <dbReference type="ARBA" id="ARBA00023136"/>
    </source>
</evidence>
<dbReference type="InterPro" id="IPR011701">
    <property type="entry name" value="MFS"/>
</dbReference>
<evidence type="ECO:0000256" key="9">
    <source>
        <dbReference type="ARBA" id="ARBA00044878"/>
    </source>
</evidence>
<dbReference type="InterPro" id="IPR052187">
    <property type="entry name" value="MFSD1"/>
</dbReference>
<sequence length="393" mass="43488">MTVTPSVMIHPLMAEYNVNTTQIGLLSAFYYYAYTPLQLPSGLIVDKYNPRWVLSVSALCCTLGTFLFALTDYLVVAYVARAMMGIGSAFAFVGALKLAALWLPEQFALFSGITTALGTLGAMATDTILSYMVAHAGWRNAVYYSAFAGLLLTLLLFLLVRDKPQSEKIITDEGYYHWSSLTYRLFCLFMNWRFCFTGLVGACLFLPISVFASLWGVAFIAERFDISTANAASMTSLIFLGMAVSGPLMGWLSDKIQNRRVLLFAGSFFVLLFSALLIYKENIPFIWVCPLLFLIGFSVGPQILTFAIAKEISPLGSTGLATAATNFIVTIGAAIFQPLIGYFLEQTWDGRLTTMGTPYYDVSNYREAFTVFMIFLALSFAMTFFIPKNTCKS</sequence>
<dbReference type="InterPro" id="IPR036259">
    <property type="entry name" value="MFS_trans_sf"/>
</dbReference>
<keyword evidence="6 25" id="KW-0472">Membrane</keyword>
<comment type="catalytic activity">
    <reaction evidence="10">
        <text>L-alpha-aminoacyl-L-arginine(out) = L-alpha-aminoacyl-L-arginine(in)</text>
        <dbReference type="Rhea" id="RHEA:79367"/>
        <dbReference type="ChEBI" id="CHEBI:229968"/>
    </reaction>
</comment>
<dbReference type="PANTHER" id="PTHR23512">
    <property type="entry name" value="MAJOR FACILITATOR SUPERFAMILY DOMAIN-CONTAINING PROTEIN 1"/>
    <property type="match status" value="1"/>
</dbReference>
<feature type="transmembrane region" description="Helical" evidence="25">
    <location>
        <begin position="82"/>
        <end position="103"/>
    </location>
</feature>
<evidence type="ECO:0000256" key="3">
    <source>
        <dbReference type="ARBA" id="ARBA00022448"/>
    </source>
</evidence>
<dbReference type="GO" id="GO:0022857">
    <property type="term" value="F:transmembrane transporter activity"/>
    <property type="evidence" value="ECO:0007669"/>
    <property type="project" value="InterPro"/>
</dbReference>
<evidence type="ECO:0000256" key="14">
    <source>
        <dbReference type="ARBA" id="ARBA00044898"/>
    </source>
</evidence>
<feature type="transmembrane region" description="Helical" evidence="25">
    <location>
        <begin position="364"/>
        <end position="386"/>
    </location>
</feature>
<evidence type="ECO:0000256" key="21">
    <source>
        <dbReference type="ARBA" id="ARBA00044985"/>
    </source>
</evidence>
<feature type="transmembrane region" description="Helical" evidence="25">
    <location>
        <begin position="52"/>
        <end position="75"/>
    </location>
</feature>
<comment type="catalytic activity">
    <reaction evidence="17">
        <text>L-arginyl-glycine(out) = L-arginyl-glycine(in)</text>
        <dbReference type="Rhea" id="RHEA:79391"/>
        <dbReference type="ChEBI" id="CHEBI:229955"/>
    </reaction>
</comment>
<feature type="transmembrane region" description="Helical" evidence="25">
    <location>
        <begin position="141"/>
        <end position="160"/>
    </location>
</feature>
<comment type="catalytic activity">
    <reaction evidence="15">
        <text>L-arginyl-L-alpha-amino acid(out) = L-arginyl-L-alpha-amino acid(in)</text>
        <dbReference type="Rhea" id="RHEA:79371"/>
        <dbReference type="ChEBI" id="CHEBI:84315"/>
    </reaction>
</comment>
<comment type="catalytic activity">
    <reaction evidence="14">
        <text>L-aspartyl-L-lysine(out) = L-aspartyl-L-lysine(in)</text>
        <dbReference type="Rhea" id="RHEA:79411"/>
        <dbReference type="ChEBI" id="CHEBI:229953"/>
    </reaction>
</comment>
<dbReference type="STRING" id="454.Lisr_0212"/>
<dbReference type="Gene3D" id="1.20.1250.20">
    <property type="entry name" value="MFS general substrate transporter like domains"/>
    <property type="match status" value="2"/>
</dbReference>
<evidence type="ECO:0000256" key="8">
    <source>
        <dbReference type="ARBA" id="ARBA00044876"/>
    </source>
</evidence>
<comment type="catalytic activity">
    <reaction evidence="11">
        <text>L-alpha-aminoacyl-L-histidine(out) = L-alpha-aminoacyl-L-histidine(in)</text>
        <dbReference type="Rhea" id="RHEA:79375"/>
        <dbReference type="ChEBI" id="CHEBI:229967"/>
    </reaction>
</comment>
<dbReference type="RefSeq" id="WP_223168249.1">
    <property type="nucleotide sequence ID" value="NZ_CAAAJA010000005.1"/>
</dbReference>
<evidence type="ECO:0000259" key="26">
    <source>
        <dbReference type="PROSITE" id="PS50850"/>
    </source>
</evidence>
<organism evidence="27 28">
    <name type="scientific">Legionella israelensis</name>
    <dbReference type="NCBI Taxonomy" id="454"/>
    <lineage>
        <taxon>Bacteria</taxon>
        <taxon>Pseudomonadati</taxon>
        <taxon>Pseudomonadota</taxon>
        <taxon>Gammaproteobacteria</taxon>
        <taxon>Legionellales</taxon>
        <taxon>Legionellaceae</taxon>
        <taxon>Legionella</taxon>
    </lineage>
</organism>
<dbReference type="InterPro" id="IPR020846">
    <property type="entry name" value="MFS_dom"/>
</dbReference>
<evidence type="ECO:0000256" key="23">
    <source>
        <dbReference type="ARBA" id="ARBA00045709"/>
    </source>
</evidence>
<comment type="catalytic activity">
    <reaction evidence="19">
        <text>L-alanyl-L-lysine(out) = L-alanyl-L-lysine(in)</text>
        <dbReference type="Rhea" id="RHEA:79415"/>
        <dbReference type="ChEBI" id="CHEBI:192470"/>
    </reaction>
</comment>
<keyword evidence="3" id="KW-0813">Transport</keyword>
<evidence type="ECO:0000256" key="5">
    <source>
        <dbReference type="ARBA" id="ARBA00022989"/>
    </source>
</evidence>
<keyword evidence="4 25" id="KW-0812">Transmembrane</keyword>
<dbReference type="PANTHER" id="PTHR23512:SF3">
    <property type="entry name" value="MAJOR FACILITATOR SUPERFAMILY DOMAIN-CONTAINING PROTEIN 1"/>
    <property type="match status" value="1"/>
</dbReference>
<dbReference type="SUPFAM" id="SSF103473">
    <property type="entry name" value="MFS general substrate transporter"/>
    <property type="match status" value="1"/>
</dbReference>
<keyword evidence="28" id="KW-1185">Reference proteome</keyword>
<comment type="catalytic activity">
    <reaction evidence="18">
        <text>L-histidyl-L-alpha-amino acid(out) = L-histidyl-L-alpha-amino acid(in)</text>
        <dbReference type="Rhea" id="RHEA:79379"/>
        <dbReference type="ChEBI" id="CHEBI:229964"/>
    </reaction>
</comment>
<comment type="catalytic activity">
    <reaction evidence="12">
        <text>L-lysyl-L-alpha-amino acid(out) = L-lysyl-L-alpha-amino acid(in)</text>
        <dbReference type="Rhea" id="RHEA:79387"/>
        <dbReference type="ChEBI" id="CHEBI:229965"/>
    </reaction>
</comment>
<accession>A0A0W0WNX6</accession>
<evidence type="ECO:0000256" key="4">
    <source>
        <dbReference type="ARBA" id="ARBA00022692"/>
    </source>
</evidence>
<feature type="transmembrane region" description="Helical" evidence="25">
    <location>
        <begin position="320"/>
        <end position="344"/>
    </location>
</feature>
<comment type="catalytic activity">
    <reaction evidence="16">
        <text>L-lysyl-L-lysine(out) = L-lysyl-L-lysine(in)</text>
        <dbReference type="Rhea" id="RHEA:79403"/>
        <dbReference type="ChEBI" id="CHEBI:229956"/>
    </reaction>
</comment>
<dbReference type="GO" id="GO:0005765">
    <property type="term" value="C:lysosomal membrane"/>
    <property type="evidence" value="ECO:0007669"/>
    <property type="project" value="UniProtKB-SubCell"/>
</dbReference>
<evidence type="ECO:0000256" key="16">
    <source>
        <dbReference type="ARBA" id="ARBA00044900"/>
    </source>
</evidence>
<dbReference type="EMBL" id="LNYH01000005">
    <property type="protein sequence ID" value="KTD34034.1"/>
    <property type="molecule type" value="Genomic_DNA"/>
</dbReference>
<comment type="catalytic activity">
    <reaction evidence="13">
        <text>L-alpha-aminoacyl-L-lysine(out) = L-alpha-aminoacyl-L-lysine(in)</text>
        <dbReference type="Rhea" id="RHEA:79383"/>
        <dbReference type="ChEBI" id="CHEBI:229966"/>
    </reaction>
</comment>
<comment type="subunit">
    <text evidence="24">Homodimer. Interacts with lysosomal protein GLMP (via lumenal domain); the interaction starts while both proteins are still in the endoplasmic reticulum and is required for stabilization of MFSD1 in lysosomes but has no direct effect on its targeting to lysosomes or transporter activity.</text>
</comment>
<feature type="domain" description="Major facilitator superfamily (MFS) profile" evidence="26">
    <location>
        <begin position="1"/>
        <end position="391"/>
    </location>
</feature>
<proteinExistence type="inferred from homology"/>
<protein>
    <recommendedName>
        <fullName evidence="21">Lysosomal dipeptide transporter MFSD1</fullName>
    </recommendedName>
    <alternativeName>
        <fullName evidence="22">Major facilitator superfamily domain-containing protein 1</fullName>
    </alternativeName>
</protein>
<evidence type="ECO:0000256" key="19">
    <source>
        <dbReference type="ARBA" id="ARBA00044919"/>
    </source>
</evidence>
<evidence type="ECO:0000313" key="28">
    <source>
        <dbReference type="Proteomes" id="UP000054761"/>
    </source>
</evidence>
<dbReference type="AlphaFoldDB" id="A0A0W0WNX6"/>
<name>A0A0W0WNX6_9GAMM</name>
<evidence type="ECO:0000256" key="17">
    <source>
        <dbReference type="ARBA" id="ARBA00044903"/>
    </source>
</evidence>
<comment type="catalytic activity">
    <reaction evidence="9">
        <text>L-histidyl-glycine(out) = L-histidyl-glycine(in)</text>
        <dbReference type="Rhea" id="RHEA:79395"/>
        <dbReference type="ChEBI" id="CHEBI:229957"/>
    </reaction>
</comment>
<dbReference type="Proteomes" id="UP000054761">
    <property type="component" value="Unassembled WGS sequence"/>
</dbReference>
<evidence type="ECO:0000256" key="15">
    <source>
        <dbReference type="ARBA" id="ARBA00044899"/>
    </source>
</evidence>
<evidence type="ECO:0000256" key="18">
    <source>
        <dbReference type="ARBA" id="ARBA00044912"/>
    </source>
</evidence>
<evidence type="ECO:0000256" key="11">
    <source>
        <dbReference type="ARBA" id="ARBA00044884"/>
    </source>
</evidence>
<reference evidence="27 28" key="1">
    <citation type="submission" date="2015-11" db="EMBL/GenBank/DDBJ databases">
        <title>Genomic analysis of 38 Legionella species identifies large and diverse effector repertoires.</title>
        <authorList>
            <person name="Burstein D."/>
            <person name="Amaro F."/>
            <person name="Zusman T."/>
            <person name="Lifshitz Z."/>
            <person name="Cohen O."/>
            <person name="Gilbert J.A."/>
            <person name="Pupko T."/>
            <person name="Shuman H.A."/>
            <person name="Segal G."/>
        </authorList>
    </citation>
    <scope>NUCLEOTIDE SEQUENCE [LARGE SCALE GENOMIC DNA]</scope>
    <source>
        <strain evidence="27 28">Bercovier 4</strain>
    </source>
</reference>
<comment type="caution">
    <text evidence="27">The sequence shown here is derived from an EMBL/GenBank/DDBJ whole genome shotgun (WGS) entry which is preliminary data.</text>
</comment>
<evidence type="ECO:0000256" key="25">
    <source>
        <dbReference type="SAM" id="Phobius"/>
    </source>
</evidence>
<dbReference type="PATRIC" id="fig|454.4.peg.221"/>
<evidence type="ECO:0000256" key="22">
    <source>
        <dbReference type="ARBA" id="ARBA00045018"/>
    </source>
</evidence>
<gene>
    <name evidence="27" type="ORF">Lisr_0212</name>
</gene>
<dbReference type="Pfam" id="PF07690">
    <property type="entry name" value="MFS_1"/>
    <property type="match status" value="1"/>
</dbReference>
<evidence type="ECO:0000256" key="24">
    <source>
        <dbReference type="ARBA" id="ARBA00046376"/>
    </source>
</evidence>
<evidence type="ECO:0000256" key="1">
    <source>
        <dbReference type="ARBA" id="ARBA00004155"/>
    </source>
</evidence>
<evidence type="ECO:0000256" key="7">
    <source>
        <dbReference type="ARBA" id="ARBA00023228"/>
    </source>
</evidence>
<evidence type="ECO:0000256" key="13">
    <source>
        <dbReference type="ARBA" id="ARBA00044893"/>
    </source>
</evidence>
<feature type="transmembrane region" description="Helical" evidence="25">
    <location>
        <begin position="109"/>
        <end position="129"/>
    </location>
</feature>